<accession>A0A0J1BLN7</accession>
<dbReference type="PATRIC" id="fig|595434.4.peg.464"/>
<name>A0A0J1BLN7_RHOIS</name>
<keyword evidence="2" id="KW-1185">Reference proteome</keyword>
<evidence type="ECO:0000313" key="2">
    <source>
        <dbReference type="Proteomes" id="UP000036367"/>
    </source>
</evidence>
<dbReference type="EMBL" id="LECT01000006">
    <property type="protein sequence ID" value="KLU07402.1"/>
    <property type="molecule type" value="Genomic_DNA"/>
</dbReference>
<comment type="caution">
    <text evidence="1">The sequence shown here is derived from an EMBL/GenBank/DDBJ whole genome shotgun (WGS) entry which is preliminary data.</text>
</comment>
<dbReference type="Proteomes" id="UP000036367">
    <property type="component" value="Unassembled WGS sequence"/>
</dbReference>
<protein>
    <submittedName>
        <fullName evidence="1">Uncharacterized protein</fullName>
    </submittedName>
</protein>
<organism evidence="1 2">
    <name type="scientific">Rhodopirellula islandica</name>
    <dbReference type="NCBI Taxonomy" id="595434"/>
    <lineage>
        <taxon>Bacteria</taxon>
        <taxon>Pseudomonadati</taxon>
        <taxon>Planctomycetota</taxon>
        <taxon>Planctomycetia</taxon>
        <taxon>Pirellulales</taxon>
        <taxon>Pirellulaceae</taxon>
        <taxon>Rhodopirellula</taxon>
    </lineage>
</organism>
<sequence length="46" mass="5264">MEFISDLLESISPEVGSSWLRLMQRDRRGHSDGRGWFNSPAAMPDQ</sequence>
<dbReference type="AlphaFoldDB" id="A0A0J1BLN7"/>
<evidence type="ECO:0000313" key="1">
    <source>
        <dbReference type="EMBL" id="KLU07402.1"/>
    </source>
</evidence>
<dbReference type="STRING" id="595434.RISK_000480"/>
<proteinExistence type="predicted"/>
<gene>
    <name evidence="1" type="ORF">RISK_000480</name>
</gene>
<reference evidence="1" key="1">
    <citation type="submission" date="2015-05" db="EMBL/GenBank/DDBJ databases">
        <title>Permanent draft genome of Rhodopirellula islandicus K833.</title>
        <authorList>
            <person name="Kizina J."/>
            <person name="Richter M."/>
            <person name="Glockner F.O."/>
            <person name="Harder J."/>
        </authorList>
    </citation>
    <scope>NUCLEOTIDE SEQUENCE [LARGE SCALE GENOMIC DNA]</scope>
    <source>
        <strain evidence="1">K833</strain>
    </source>
</reference>